<sequence length="141" mass="16623">MLSAENAKRINDYLGENLDKKVRYNFLSIEGMIGSLKVNIHSIKIELLKISILVTDLVSFTKLEIFNLLKWLHKTLSFYEKYVSKDYDVKTALEAIATYIKKDKYLSNSEKDHLIDAIRKINDLEFKRYVDEIKEFLKIQK</sequence>
<accession>A0A7L7L3P2</accession>
<dbReference type="AlphaFoldDB" id="A0A7L7L3P2"/>
<keyword evidence="2" id="KW-1185">Reference proteome</keyword>
<evidence type="ECO:0000313" key="2">
    <source>
        <dbReference type="Proteomes" id="UP000514509"/>
    </source>
</evidence>
<reference evidence="1 2" key="1">
    <citation type="submission" date="2020-08" db="EMBL/GenBank/DDBJ databases">
        <title>Adhaeribacter dokdonensis sp. nov., isolated from the rhizosphere of Elymus tsukushiensis, a plant native to the Dokdo Islands, Republic of Korea.</title>
        <authorList>
            <person name="Ghim S.Y."/>
        </authorList>
    </citation>
    <scope>NUCLEOTIDE SEQUENCE [LARGE SCALE GENOMIC DNA]</scope>
    <source>
        <strain evidence="1 2">KUDC8001</strain>
    </source>
</reference>
<protein>
    <submittedName>
        <fullName evidence="1">Uncharacterized protein</fullName>
    </submittedName>
</protein>
<dbReference type="Proteomes" id="UP000514509">
    <property type="component" value="Chromosome"/>
</dbReference>
<name>A0A7L7L3P2_9BACT</name>
<evidence type="ECO:0000313" key="1">
    <source>
        <dbReference type="EMBL" id="QMU27394.1"/>
    </source>
</evidence>
<dbReference type="EMBL" id="CP055153">
    <property type="protein sequence ID" value="QMU27394.1"/>
    <property type="molecule type" value="Genomic_DNA"/>
</dbReference>
<organism evidence="1 2">
    <name type="scientific">Adhaeribacter radiodurans</name>
    <dbReference type="NCBI Taxonomy" id="2745197"/>
    <lineage>
        <taxon>Bacteria</taxon>
        <taxon>Pseudomonadati</taxon>
        <taxon>Bacteroidota</taxon>
        <taxon>Cytophagia</taxon>
        <taxon>Cytophagales</taxon>
        <taxon>Hymenobacteraceae</taxon>
        <taxon>Adhaeribacter</taxon>
    </lineage>
</organism>
<gene>
    <name evidence="1" type="ORF">HUW48_04790</name>
</gene>
<proteinExistence type="predicted"/>
<dbReference type="KEGG" id="add:HUW48_04790"/>
<dbReference type="RefSeq" id="WP_182414589.1">
    <property type="nucleotide sequence ID" value="NZ_CP055153.1"/>
</dbReference>